<evidence type="ECO:0000313" key="2">
    <source>
        <dbReference type="EMBL" id="KAL0175405.1"/>
    </source>
</evidence>
<protein>
    <submittedName>
        <fullName evidence="2">Uncharacterized protein</fullName>
    </submittedName>
</protein>
<proteinExistence type="predicted"/>
<organism evidence="2 3">
    <name type="scientific">Cirrhinus mrigala</name>
    <name type="common">Mrigala</name>
    <dbReference type="NCBI Taxonomy" id="683832"/>
    <lineage>
        <taxon>Eukaryota</taxon>
        <taxon>Metazoa</taxon>
        <taxon>Chordata</taxon>
        <taxon>Craniata</taxon>
        <taxon>Vertebrata</taxon>
        <taxon>Euteleostomi</taxon>
        <taxon>Actinopterygii</taxon>
        <taxon>Neopterygii</taxon>
        <taxon>Teleostei</taxon>
        <taxon>Ostariophysi</taxon>
        <taxon>Cypriniformes</taxon>
        <taxon>Cyprinidae</taxon>
        <taxon>Labeoninae</taxon>
        <taxon>Labeonini</taxon>
        <taxon>Cirrhinus</taxon>
    </lineage>
</organism>
<dbReference type="EMBL" id="JAMKFB020000014">
    <property type="protein sequence ID" value="KAL0175405.1"/>
    <property type="molecule type" value="Genomic_DNA"/>
</dbReference>
<comment type="caution">
    <text evidence="2">The sequence shown here is derived from an EMBL/GenBank/DDBJ whole genome shotgun (WGS) entry which is preliminary data.</text>
</comment>
<keyword evidence="1" id="KW-0812">Transmembrane</keyword>
<dbReference type="Proteomes" id="UP001529510">
    <property type="component" value="Unassembled WGS sequence"/>
</dbReference>
<gene>
    <name evidence="2" type="ORF">M9458_027735</name>
</gene>
<evidence type="ECO:0000313" key="3">
    <source>
        <dbReference type="Proteomes" id="UP001529510"/>
    </source>
</evidence>
<keyword evidence="1" id="KW-1133">Transmembrane helix</keyword>
<name>A0ABD0PNU1_CIRMR</name>
<evidence type="ECO:0000256" key="1">
    <source>
        <dbReference type="SAM" id="Phobius"/>
    </source>
</evidence>
<sequence>MDDQCIIGLLHHFGKRKTVRDPNTAAHTVPLWTFIIIIILILTVCDSNLPERFYSSDALFR</sequence>
<keyword evidence="3" id="KW-1185">Reference proteome</keyword>
<dbReference type="AlphaFoldDB" id="A0ABD0PNU1"/>
<keyword evidence="1" id="KW-0472">Membrane</keyword>
<feature type="non-terminal residue" evidence="2">
    <location>
        <position position="61"/>
    </location>
</feature>
<accession>A0ABD0PNU1</accession>
<feature type="transmembrane region" description="Helical" evidence="1">
    <location>
        <begin position="25"/>
        <end position="45"/>
    </location>
</feature>
<reference evidence="2 3" key="1">
    <citation type="submission" date="2024-05" db="EMBL/GenBank/DDBJ databases">
        <title>Genome sequencing and assembly of Indian major carp, Cirrhinus mrigala (Hamilton, 1822).</title>
        <authorList>
            <person name="Mohindra V."/>
            <person name="Chowdhury L.M."/>
            <person name="Lal K."/>
            <person name="Jena J.K."/>
        </authorList>
    </citation>
    <scope>NUCLEOTIDE SEQUENCE [LARGE SCALE GENOMIC DNA]</scope>
    <source>
        <strain evidence="2">CM1030</strain>
        <tissue evidence="2">Blood</tissue>
    </source>
</reference>